<sequence length="457" mass="53710">MEVNGSDESNKNTTKSRDEEIEVICNRVVECVHHSMFRELDKSLSFSKERSIYMVPKPLRNVNPKAYSPQVISIGPLHHYRTRNDPTIMEKKGSYVLNFLTVAKLNWKEMIEKVIDWEERARNYYVEAIEMERDEFVQLLIFDGCFVVMYIIGSMVEEFRDLDTTFLWRFSNGIFKDLVKLENQLPFFLLQALYDLCASSQPSLKEISFIELLGGYFKKAREGMSYVEQGYFDMDASEVNHLVDFIRILLTKPSTSPRYLGVSYDDLFSIWPLTATELHDCGISFQKMNKSFYHGRRRKCNMDVYFSERGGVLKMPEIIIDDSFEIIFRNMIAYEYCHLKSKDVSNFGMFMHFLINTNKDVSLLVEDGIIQNHLGSPKEIVALFNDLCKNVMVERNLYNLECWKMKQYCKHRRHRWMTSLKRDYFGTPWAFISFVAALLLLLLTLLQTLLAFIALYK</sequence>
<dbReference type="InterPro" id="IPR004158">
    <property type="entry name" value="DUF247_pln"/>
</dbReference>
<dbReference type="Pfam" id="PF03140">
    <property type="entry name" value="DUF247"/>
    <property type="match status" value="1"/>
</dbReference>
<evidence type="ECO:0000313" key="2">
    <source>
        <dbReference type="EMBL" id="CAK9312832.1"/>
    </source>
</evidence>
<evidence type="ECO:0000313" key="3">
    <source>
        <dbReference type="Proteomes" id="UP001642487"/>
    </source>
</evidence>
<proteinExistence type="predicted"/>
<keyword evidence="3" id="KW-1185">Reference proteome</keyword>
<name>A0ABP0Y255_9ROSI</name>
<reference evidence="2 3" key="1">
    <citation type="submission" date="2024-03" db="EMBL/GenBank/DDBJ databases">
        <authorList>
            <person name="Gkanogiannis A."/>
            <person name="Becerra Lopez-Lavalle L."/>
        </authorList>
    </citation>
    <scope>NUCLEOTIDE SEQUENCE [LARGE SCALE GENOMIC DNA]</scope>
</reference>
<feature type="transmembrane region" description="Helical" evidence="1">
    <location>
        <begin position="429"/>
        <end position="456"/>
    </location>
</feature>
<evidence type="ECO:0000256" key="1">
    <source>
        <dbReference type="SAM" id="Phobius"/>
    </source>
</evidence>
<keyword evidence="1" id="KW-1133">Transmembrane helix</keyword>
<dbReference type="Proteomes" id="UP001642487">
    <property type="component" value="Chromosome 11"/>
</dbReference>
<dbReference type="PANTHER" id="PTHR31170:SF20">
    <property type="entry name" value="DUF247 DOMAIN PROTEIN"/>
    <property type="match status" value="1"/>
</dbReference>
<protein>
    <submittedName>
        <fullName evidence="2">Uncharacterized protein</fullName>
    </submittedName>
</protein>
<dbReference type="PANTHER" id="PTHR31170">
    <property type="entry name" value="BNAC04G53230D PROTEIN"/>
    <property type="match status" value="1"/>
</dbReference>
<gene>
    <name evidence="2" type="ORF">CITCOLO1_LOCUS4541</name>
</gene>
<dbReference type="EMBL" id="OZ021745">
    <property type="protein sequence ID" value="CAK9312832.1"/>
    <property type="molecule type" value="Genomic_DNA"/>
</dbReference>
<accession>A0ABP0Y255</accession>
<organism evidence="2 3">
    <name type="scientific">Citrullus colocynthis</name>
    <name type="common">colocynth</name>
    <dbReference type="NCBI Taxonomy" id="252529"/>
    <lineage>
        <taxon>Eukaryota</taxon>
        <taxon>Viridiplantae</taxon>
        <taxon>Streptophyta</taxon>
        <taxon>Embryophyta</taxon>
        <taxon>Tracheophyta</taxon>
        <taxon>Spermatophyta</taxon>
        <taxon>Magnoliopsida</taxon>
        <taxon>eudicotyledons</taxon>
        <taxon>Gunneridae</taxon>
        <taxon>Pentapetalae</taxon>
        <taxon>rosids</taxon>
        <taxon>fabids</taxon>
        <taxon>Cucurbitales</taxon>
        <taxon>Cucurbitaceae</taxon>
        <taxon>Benincaseae</taxon>
        <taxon>Citrullus</taxon>
    </lineage>
</organism>
<keyword evidence="1" id="KW-0472">Membrane</keyword>
<keyword evidence="1" id="KW-0812">Transmembrane</keyword>